<dbReference type="InterPro" id="IPR002912">
    <property type="entry name" value="ACT_dom"/>
</dbReference>
<dbReference type="EMBL" id="CP003360">
    <property type="protein sequence ID" value="AFM25701.1"/>
    <property type="molecule type" value="Genomic_DNA"/>
</dbReference>
<evidence type="ECO:0000313" key="3">
    <source>
        <dbReference type="Proteomes" id="UP000006055"/>
    </source>
</evidence>
<dbReference type="eggNOG" id="COG4747">
    <property type="taxonomic scope" value="Bacteria"/>
</dbReference>
<dbReference type="AlphaFoldDB" id="I4C810"/>
<gene>
    <name evidence="2" type="ordered locus">Desti_3037</name>
</gene>
<accession>I4C810</accession>
<dbReference type="PROSITE" id="PS51671">
    <property type="entry name" value="ACT"/>
    <property type="match status" value="1"/>
</dbReference>
<dbReference type="InterPro" id="IPR045865">
    <property type="entry name" value="ACT-like_dom_sf"/>
</dbReference>
<dbReference type="KEGG" id="dti:Desti_3037"/>
<organism evidence="2 3">
    <name type="scientific">Desulfomonile tiedjei (strain ATCC 49306 / DSM 6799 / DCB-1)</name>
    <dbReference type="NCBI Taxonomy" id="706587"/>
    <lineage>
        <taxon>Bacteria</taxon>
        <taxon>Pseudomonadati</taxon>
        <taxon>Thermodesulfobacteriota</taxon>
        <taxon>Desulfomonilia</taxon>
        <taxon>Desulfomonilales</taxon>
        <taxon>Desulfomonilaceae</taxon>
        <taxon>Desulfomonile</taxon>
    </lineage>
</organism>
<dbReference type="RefSeq" id="WP_014810838.1">
    <property type="nucleotide sequence ID" value="NC_018025.1"/>
</dbReference>
<reference evidence="3" key="1">
    <citation type="submission" date="2012-06" db="EMBL/GenBank/DDBJ databases">
        <title>Complete sequence of chromosome of Desulfomonile tiedjei DSM 6799.</title>
        <authorList>
            <person name="Lucas S."/>
            <person name="Copeland A."/>
            <person name="Lapidus A."/>
            <person name="Glavina del Rio T."/>
            <person name="Dalin E."/>
            <person name="Tice H."/>
            <person name="Bruce D."/>
            <person name="Goodwin L."/>
            <person name="Pitluck S."/>
            <person name="Peters L."/>
            <person name="Ovchinnikova G."/>
            <person name="Zeytun A."/>
            <person name="Lu M."/>
            <person name="Kyrpides N."/>
            <person name="Mavromatis K."/>
            <person name="Ivanova N."/>
            <person name="Brettin T."/>
            <person name="Detter J.C."/>
            <person name="Han C."/>
            <person name="Larimer F."/>
            <person name="Land M."/>
            <person name="Hauser L."/>
            <person name="Markowitz V."/>
            <person name="Cheng J.-F."/>
            <person name="Hugenholtz P."/>
            <person name="Woyke T."/>
            <person name="Wu D."/>
            <person name="Spring S."/>
            <person name="Schroeder M."/>
            <person name="Brambilla E."/>
            <person name="Klenk H.-P."/>
            <person name="Eisen J.A."/>
        </authorList>
    </citation>
    <scope>NUCLEOTIDE SEQUENCE [LARGE SCALE GENOMIC DNA]</scope>
    <source>
        <strain evidence="3">ATCC 49306 / DSM 6799 / DCB-1</strain>
    </source>
</reference>
<dbReference type="PANTHER" id="PTHR40099:SF1">
    <property type="entry name" value="ACETOLACTATE SYNTHASE, SMALL SUBUNIT"/>
    <property type="match status" value="1"/>
</dbReference>
<dbReference type="OrthoDB" id="9790662at2"/>
<dbReference type="Proteomes" id="UP000006055">
    <property type="component" value="Chromosome"/>
</dbReference>
<name>I4C810_DESTA</name>
<dbReference type="Pfam" id="PF19571">
    <property type="entry name" value="ACT_8"/>
    <property type="match status" value="1"/>
</dbReference>
<evidence type="ECO:0000259" key="1">
    <source>
        <dbReference type="PROSITE" id="PS51671"/>
    </source>
</evidence>
<dbReference type="SUPFAM" id="SSF55021">
    <property type="entry name" value="ACT-like"/>
    <property type="match status" value="2"/>
</dbReference>
<dbReference type="Gene3D" id="3.30.2130.10">
    <property type="entry name" value="VC0802-like"/>
    <property type="match status" value="1"/>
</dbReference>
<keyword evidence="3" id="KW-1185">Reference proteome</keyword>
<protein>
    <submittedName>
        <fullName evidence="2">ACT domain-containing protein</fullName>
    </submittedName>
</protein>
<dbReference type="InterPro" id="IPR045739">
    <property type="entry name" value="ACT_dom_pair"/>
</dbReference>
<proteinExistence type="predicted"/>
<evidence type="ECO:0000313" key="2">
    <source>
        <dbReference type="EMBL" id="AFM25701.1"/>
    </source>
</evidence>
<dbReference type="HOGENOM" id="CLU_136790_2_1_7"/>
<feature type="domain" description="ACT" evidence="1">
    <location>
        <begin position="6"/>
        <end position="98"/>
    </location>
</feature>
<dbReference type="PANTHER" id="PTHR40099">
    <property type="entry name" value="ACETOLACTATE SYNTHASE, SMALL SUBUNIT"/>
    <property type="match status" value="1"/>
</dbReference>
<dbReference type="STRING" id="706587.Desti_3037"/>
<sequence>MKTVKEIAVRLENKPGVLSQVSELLGANGINILALTVQAEGSEGILSFVATNPARVTNVLESAGLKPEIREILAAEAPHHPGGLNALLKPLKLAGVNVRYLYSCISFHGAGDRTIILLGVDNIQAAHDALSKEWIKLYGEELYNF</sequence>